<keyword evidence="4" id="KW-0964">Secreted</keyword>
<dbReference type="SMART" id="SM00235">
    <property type="entry name" value="ZnMc"/>
    <property type="match status" value="1"/>
</dbReference>
<proteinExistence type="inferred from homology"/>
<dbReference type="InterPro" id="IPR013858">
    <property type="entry name" value="Peptidase_M10B_C"/>
</dbReference>
<feature type="compositionally biased region" description="Polar residues" evidence="7">
    <location>
        <begin position="1"/>
        <end position="11"/>
    </location>
</feature>
<dbReference type="Gene3D" id="2.150.10.10">
    <property type="entry name" value="Serralysin-like metalloprotease, C-terminal"/>
    <property type="match status" value="2"/>
</dbReference>
<dbReference type="Pfam" id="PF00353">
    <property type="entry name" value="HemolysinCabind"/>
    <property type="match status" value="2"/>
</dbReference>
<name>A0ABY9G098_9PSED</name>
<evidence type="ECO:0000313" key="9">
    <source>
        <dbReference type="EMBL" id="WLH08998.1"/>
    </source>
</evidence>
<dbReference type="RefSeq" id="WP_305390523.1">
    <property type="nucleotide sequence ID" value="NZ_CP117450.1"/>
</dbReference>
<dbReference type="EMBL" id="CP117450">
    <property type="protein sequence ID" value="WLH08998.1"/>
    <property type="molecule type" value="Genomic_DNA"/>
</dbReference>
<sequence>MNTGILSNNTPALRAVPTLQGKPSSFSNNDARPPVNAKPSLSTEDAGKHIARGGWNHRDRNGDGRIELSFTIDAGFSAGQQARIRQALQAWQDVTNIRFKENSTQVDGTINFIKDSTLAGGVAQFPSYYSGDVWAKIGTKNVSDSPGRGNHFMTTVIHGIGHAIGLQHPGDYDSLEGGYEGNARYAQDTKARTVMSYWRETHQPGHDFNGRSSAGPLLDDIASVQGKYGRNRDTRNTDTTYGFNSNTQREDLSLTSSSDAPLFCIWDGGGNDTLDFSGFKQRQVINLNPETFSDVGGLKGNVSIASGVVVENAIGGAGDDDLTGNDTHNRIKGGGGADMLRGGGGSDVFVFDSLSDSTLLRPDEILDFESGTDKIDVSGVLKAARVSNVKVVELFTGSAGEVVLGYDHRTGQASLSLDLTGNAKADVFIKAKGLIQPADLVTGKSLDPVVPRPDPTPGNSDTVYGFNSNTGNPAVSLSPFSRSPRFTIQDPGGNDTLDFSGFKQNQRIDLRAGAASSVGDLFNNVVIAKGVVIENAVGGSGNDLVIGNLADNVLKGGAGADIFWGVGGANTYAYGKASDSTSLQADLIMDFVSGRDKIDLSAIKREANGQLQLVGSYTGRIGDTVLKFNRQTGRYFVGVDLTGNRQTDFLVKSHHLIKPEDVIGLVS</sequence>
<dbReference type="Pfam" id="PF01400">
    <property type="entry name" value="Astacin"/>
    <property type="match status" value="1"/>
</dbReference>
<feature type="compositionally biased region" description="Polar residues" evidence="7">
    <location>
        <begin position="21"/>
        <end position="30"/>
    </location>
</feature>
<keyword evidence="6" id="KW-0106">Calcium</keyword>
<keyword evidence="5" id="KW-0677">Repeat</keyword>
<feature type="region of interest" description="Disordered" evidence="7">
    <location>
        <begin position="1"/>
        <end position="58"/>
    </location>
</feature>
<protein>
    <submittedName>
        <fullName evidence="9">M10 family metallopeptidase C-terminal domain-containing protein</fullName>
    </submittedName>
</protein>
<dbReference type="Gene3D" id="3.40.390.10">
    <property type="entry name" value="Collagenase (Catalytic Domain)"/>
    <property type="match status" value="1"/>
</dbReference>
<dbReference type="InterPro" id="IPR001343">
    <property type="entry name" value="Hemolysn_Ca-bd"/>
</dbReference>
<dbReference type="SUPFAM" id="SSF55486">
    <property type="entry name" value="Metalloproteases ('zincins'), catalytic domain"/>
    <property type="match status" value="1"/>
</dbReference>
<organism evidence="9 10">
    <name type="scientific">Pseudomonas lurida</name>
    <dbReference type="NCBI Taxonomy" id="244566"/>
    <lineage>
        <taxon>Bacteria</taxon>
        <taxon>Pseudomonadati</taxon>
        <taxon>Pseudomonadota</taxon>
        <taxon>Gammaproteobacteria</taxon>
        <taxon>Pseudomonadales</taxon>
        <taxon>Pseudomonadaceae</taxon>
        <taxon>Pseudomonas</taxon>
    </lineage>
</organism>
<evidence type="ECO:0000256" key="1">
    <source>
        <dbReference type="ARBA" id="ARBA00001913"/>
    </source>
</evidence>
<evidence type="ECO:0000256" key="5">
    <source>
        <dbReference type="ARBA" id="ARBA00022737"/>
    </source>
</evidence>
<dbReference type="InterPro" id="IPR006026">
    <property type="entry name" value="Peptidase_Metallo"/>
</dbReference>
<keyword evidence="10" id="KW-1185">Reference proteome</keyword>
<evidence type="ECO:0000256" key="4">
    <source>
        <dbReference type="ARBA" id="ARBA00022525"/>
    </source>
</evidence>
<dbReference type="InterPro" id="IPR011049">
    <property type="entry name" value="Serralysin-like_metalloprot_C"/>
</dbReference>
<comment type="subcellular location">
    <subcellularLocation>
        <location evidence="2">Secreted</location>
    </subcellularLocation>
</comment>
<feature type="domain" description="Peptidase metallopeptidase" evidence="8">
    <location>
        <begin position="51"/>
        <end position="210"/>
    </location>
</feature>
<evidence type="ECO:0000313" key="10">
    <source>
        <dbReference type="Proteomes" id="UP001236748"/>
    </source>
</evidence>
<dbReference type="CDD" id="cd04277">
    <property type="entry name" value="ZnMc_serralysin_like"/>
    <property type="match status" value="1"/>
</dbReference>
<dbReference type="SUPFAM" id="SSF51120">
    <property type="entry name" value="beta-Roll"/>
    <property type="match status" value="2"/>
</dbReference>
<dbReference type="PRINTS" id="PR00313">
    <property type="entry name" value="CABNDNGRPT"/>
</dbReference>
<evidence type="ECO:0000256" key="6">
    <source>
        <dbReference type="ARBA" id="ARBA00022837"/>
    </source>
</evidence>
<comment type="similarity">
    <text evidence="3">Belongs to the peptidase M10B family.</text>
</comment>
<accession>A0ABY9G098</accession>
<dbReference type="InterPro" id="IPR034033">
    <property type="entry name" value="Serralysin-like"/>
</dbReference>
<gene>
    <name evidence="9" type="ORF">PSH67_10095</name>
</gene>
<evidence type="ECO:0000256" key="3">
    <source>
        <dbReference type="ARBA" id="ARBA00009490"/>
    </source>
</evidence>
<dbReference type="Pfam" id="PF08548">
    <property type="entry name" value="Peptidase_M10_C"/>
    <property type="match status" value="2"/>
</dbReference>
<evidence type="ECO:0000259" key="8">
    <source>
        <dbReference type="SMART" id="SM00235"/>
    </source>
</evidence>
<evidence type="ECO:0000256" key="2">
    <source>
        <dbReference type="ARBA" id="ARBA00004613"/>
    </source>
</evidence>
<evidence type="ECO:0000256" key="7">
    <source>
        <dbReference type="SAM" id="MobiDB-lite"/>
    </source>
</evidence>
<dbReference type="InterPro" id="IPR001506">
    <property type="entry name" value="Peptidase_M12A"/>
</dbReference>
<reference evidence="9 10" key="1">
    <citation type="submission" date="2023-02" db="EMBL/GenBank/DDBJ databases">
        <title>Evolution of Hrp T3SS in non-pathogenic Pseudomonas fluorescens.</title>
        <authorList>
            <person name="Liao K."/>
            <person name="Wei H."/>
            <person name="Gu Y."/>
        </authorList>
    </citation>
    <scope>NUCLEOTIDE SEQUENCE [LARGE SCALE GENOMIC DNA]</scope>
    <source>
        <strain evidence="9 10">FP2043</strain>
    </source>
</reference>
<dbReference type="Proteomes" id="UP001236748">
    <property type="component" value="Chromosome"/>
</dbReference>
<comment type="cofactor">
    <cofactor evidence="1">
        <name>Ca(2+)</name>
        <dbReference type="ChEBI" id="CHEBI:29108"/>
    </cofactor>
</comment>
<dbReference type="InterPro" id="IPR024079">
    <property type="entry name" value="MetalloPept_cat_dom_sf"/>
</dbReference>